<feature type="region of interest" description="Disordered" evidence="1">
    <location>
        <begin position="88"/>
        <end position="112"/>
    </location>
</feature>
<dbReference type="AlphaFoldDB" id="A0A7S4FAT4"/>
<dbReference type="InterPro" id="IPR052085">
    <property type="entry name" value="WD-SAM-U-box"/>
</dbReference>
<dbReference type="GO" id="GO:0004842">
    <property type="term" value="F:ubiquitin-protein transferase activity"/>
    <property type="evidence" value="ECO:0007669"/>
    <property type="project" value="InterPro"/>
</dbReference>
<dbReference type="InterPro" id="IPR003613">
    <property type="entry name" value="Ubox_domain"/>
</dbReference>
<sequence>MPLNSTELPAAICPITQEIMEDPVVCADGHSYERSAITQWLLARETSPCTNTPLAHRNVVPNYALRNLIAEVRGVRRPVTLEEHLAAAKPCSPEDHGEDSTGPACGTAPTVEEETNDGVCSLLAGTPRHDEETASAPAHAAEAAQPINPSKALCRRPVPEMKRKIKPSVGKNALHWAMVEGPQAEQRQLWLLLNTELAAQADQGGNLPIHYAASAGVSAAVVVACALAFMDGLEWVNKTGRTPLDIAQLEGHLGIAAVLEGMRNRHSNDLHIAFAAGGAEEEQQLQLLRCRPELAAQRDAEGNLPLHIAAVAGVPAQVVDECVRVFPDGPTTRNDEGFLAHQLALERGHAKLAEKLATHAGKPLPPKPVNSVLAKAARTSTTALVCTADASETTEPAATPAAEAT</sequence>
<dbReference type="InterPro" id="IPR036770">
    <property type="entry name" value="Ankyrin_rpt-contain_sf"/>
</dbReference>
<proteinExistence type="predicted"/>
<reference evidence="3" key="1">
    <citation type="submission" date="2021-01" db="EMBL/GenBank/DDBJ databases">
        <authorList>
            <person name="Corre E."/>
            <person name="Pelletier E."/>
            <person name="Niang G."/>
            <person name="Scheremetjew M."/>
            <person name="Finn R."/>
            <person name="Kale V."/>
            <person name="Holt S."/>
            <person name="Cochrane G."/>
            <person name="Meng A."/>
            <person name="Brown T."/>
            <person name="Cohen L."/>
        </authorList>
    </citation>
    <scope>NUCLEOTIDE SEQUENCE</scope>
    <source>
        <strain evidence="3">CCMP645</strain>
    </source>
</reference>
<dbReference type="Gene3D" id="1.25.40.20">
    <property type="entry name" value="Ankyrin repeat-containing domain"/>
    <property type="match status" value="1"/>
</dbReference>
<dbReference type="InterPro" id="IPR013083">
    <property type="entry name" value="Znf_RING/FYVE/PHD"/>
</dbReference>
<dbReference type="CDD" id="cd16655">
    <property type="entry name" value="RING-Ubox_WDSUB1-like"/>
    <property type="match status" value="1"/>
</dbReference>
<dbReference type="Pfam" id="PF04564">
    <property type="entry name" value="U-box"/>
    <property type="match status" value="1"/>
</dbReference>
<protein>
    <recommendedName>
        <fullName evidence="2">U-box domain-containing protein</fullName>
    </recommendedName>
</protein>
<evidence type="ECO:0000259" key="2">
    <source>
        <dbReference type="PROSITE" id="PS51698"/>
    </source>
</evidence>
<organism evidence="3">
    <name type="scientific">Chrysotila carterae</name>
    <name type="common">Marine alga</name>
    <name type="synonym">Syracosphaera carterae</name>
    <dbReference type="NCBI Taxonomy" id="13221"/>
    <lineage>
        <taxon>Eukaryota</taxon>
        <taxon>Haptista</taxon>
        <taxon>Haptophyta</taxon>
        <taxon>Prymnesiophyceae</taxon>
        <taxon>Isochrysidales</taxon>
        <taxon>Isochrysidaceae</taxon>
        <taxon>Chrysotila</taxon>
    </lineage>
</organism>
<dbReference type="PROSITE" id="PS51698">
    <property type="entry name" value="U_BOX"/>
    <property type="match status" value="1"/>
</dbReference>
<gene>
    <name evidence="3" type="ORF">PCAR00345_LOCUS37327</name>
</gene>
<dbReference type="SUPFAM" id="SSF57850">
    <property type="entry name" value="RING/U-box"/>
    <property type="match status" value="1"/>
</dbReference>
<dbReference type="SUPFAM" id="SSF48403">
    <property type="entry name" value="Ankyrin repeat"/>
    <property type="match status" value="1"/>
</dbReference>
<accession>A0A7S4FAT4</accession>
<dbReference type="Gene3D" id="3.30.40.10">
    <property type="entry name" value="Zinc/RING finger domain, C3HC4 (zinc finger)"/>
    <property type="match status" value="1"/>
</dbReference>
<dbReference type="GO" id="GO:0016567">
    <property type="term" value="P:protein ubiquitination"/>
    <property type="evidence" value="ECO:0007669"/>
    <property type="project" value="InterPro"/>
</dbReference>
<evidence type="ECO:0000256" key="1">
    <source>
        <dbReference type="SAM" id="MobiDB-lite"/>
    </source>
</evidence>
<name>A0A7S4FAT4_CHRCT</name>
<dbReference type="PANTHER" id="PTHR46573">
    <property type="entry name" value="WD REPEAT, SAM AND U-BOX DOMAIN-CONTAINING PROTEIN 1"/>
    <property type="match status" value="1"/>
</dbReference>
<dbReference type="EMBL" id="HBIZ01059643">
    <property type="protein sequence ID" value="CAE0784620.1"/>
    <property type="molecule type" value="Transcribed_RNA"/>
</dbReference>
<evidence type="ECO:0000313" key="3">
    <source>
        <dbReference type="EMBL" id="CAE0784620.1"/>
    </source>
</evidence>
<feature type="domain" description="U-box" evidence="2">
    <location>
        <begin position="6"/>
        <end position="79"/>
    </location>
</feature>
<dbReference type="SMART" id="SM00504">
    <property type="entry name" value="Ubox"/>
    <property type="match status" value="1"/>
</dbReference>
<dbReference type="PANTHER" id="PTHR46573:SF1">
    <property type="entry name" value="WD REPEAT, SAM AND U-BOX DOMAIN-CONTAINING PROTEIN 1"/>
    <property type="match status" value="1"/>
</dbReference>
<feature type="compositionally biased region" description="Basic and acidic residues" evidence="1">
    <location>
        <begin position="88"/>
        <end position="99"/>
    </location>
</feature>